<dbReference type="SUPFAM" id="SSF53850">
    <property type="entry name" value="Periplasmic binding protein-like II"/>
    <property type="match status" value="1"/>
</dbReference>
<keyword evidence="1" id="KW-0732">Signal</keyword>
<proteinExistence type="predicted"/>
<feature type="signal peptide" evidence="1">
    <location>
        <begin position="1"/>
        <end position="19"/>
    </location>
</feature>
<dbReference type="Gene3D" id="3.40.190.10">
    <property type="entry name" value="Periplasmic binding protein-like II"/>
    <property type="match status" value="2"/>
</dbReference>
<dbReference type="EMBL" id="HBIR01005575">
    <property type="protein sequence ID" value="CAE0527369.1"/>
    <property type="molecule type" value="Transcribed_RNA"/>
</dbReference>
<sequence length="364" mass="39640">MTALLATTALGFSSMPATCETAAKEPPIPGKMPGTTKPSILLAQDVDWPPYAYLAMPPEGDYTVAGFGKDVAMGLSEVCDIEVEVTQATWAGCWSDDKIGADAKAGVYHGCMTYTHTIGSRPRWMEFSHSILENNKPAGLLTTLNETGTPKVSTSSDLSGLKVVDVNGWAHTQDGLAVTKNACTGNTAFSGYEWVTPSEETLAAYENENDRALKTLLDGEADAMFVYADQAYTYSCADKDVQPAWDCDLWSGLGTKFAYIHTGMFETAFNGTTLTMSKRGSGLSKIVNPCIDKFITTKSYYDICVKHDFVDYCYANEFFPEGSDSTDPCTVGASHQRADRRLLLGLLRLLSWYGRYGGRRPVHV</sequence>
<evidence type="ECO:0000256" key="1">
    <source>
        <dbReference type="SAM" id="SignalP"/>
    </source>
</evidence>
<reference evidence="2" key="1">
    <citation type="submission" date="2021-01" db="EMBL/GenBank/DDBJ databases">
        <authorList>
            <person name="Corre E."/>
            <person name="Pelletier E."/>
            <person name="Niang G."/>
            <person name="Scheremetjew M."/>
            <person name="Finn R."/>
            <person name="Kale V."/>
            <person name="Holt S."/>
            <person name="Cochrane G."/>
            <person name="Meng A."/>
            <person name="Brown T."/>
            <person name="Cohen L."/>
        </authorList>
    </citation>
    <scope>NUCLEOTIDE SEQUENCE</scope>
    <source>
        <strain evidence="2">379</strain>
    </source>
</reference>
<feature type="chain" id="PRO_5031036491" description="Solute-binding protein family 3/N-terminal domain-containing protein" evidence="1">
    <location>
        <begin position="20"/>
        <end position="364"/>
    </location>
</feature>
<accession>A0A7S3RKK0</accession>
<evidence type="ECO:0008006" key="3">
    <source>
        <dbReference type="Google" id="ProtNLM"/>
    </source>
</evidence>
<protein>
    <recommendedName>
        <fullName evidence="3">Solute-binding protein family 3/N-terminal domain-containing protein</fullName>
    </recommendedName>
</protein>
<organism evidence="2">
    <name type="scientific">Emiliania huxleyi</name>
    <name type="common">Coccolithophore</name>
    <name type="synonym">Pontosphaera huxleyi</name>
    <dbReference type="NCBI Taxonomy" id="2903"/>
    <lineage>
        <taxon>Eukaryota</taxon>
        <taxon>Haptista</taxon>
        <taxon>Haptophyta</taxon>
        <taxon>Prymnesiophyceae</taxon>
        <taxon>Isochrysidales</taxon>
        <taxon>Noelaerhabdaceae</taxon>
        <taxon>Emiliania</taxon>
    </lineage>
</organism>
<gene>
    <name evidence="2" type="ORF">EHUX00137_LOCUS3866</name>
</gene>
<dbReference type="AlphaFoldDB" id="A0A7S3RKK0"/>
<name>A0A7S3RKK0_EMIHU</name>
<evidence type="ECO:0000313" key="2">
    <source>
        <dbReference type="EMBL" id="CAE0527369.1"/>
    </source>
</evidence>